<dbReference type="Gene3D" id="3.30.420.40">
    <property type="match status" value="2"/>
</dbReference>
<dbReference type="PROSITE" id="PS00329">
    <property type="entry name" value="HSP70_2"/>
    <property type="match status" value="1"/>
</dbReference>
<dbReference type="SUPFAM" id="SSF100920">
    <property type="entry name" value="Heat shock protein 70kD (HSP70), peptide-binding domain"/>
    <property type="match status" value="1"/>
</dbReference>
<dbReference type="FunFam" id="3.30.420.40:FF:000071">
    <property type="entry name" value="Molecular chaperone DnaK"/>
    <property type="match status" value="1"/>
</dbReference>
<dbReference type="RefSeq" id="WP_212786168.1">
    <property type="nucleotide sequence ID" value="NZ_AP019536.1"/>
</dbReference>
<dbReference type="Gene3D" id="2.60.34.10">
    <property type="entry name" value="Substrate Binding Domain Of DNAk, Chain A, domain 1"/>
    <property type="match status" value="1"/>
</dbReference>
<evidence type="ECO:0000256" key="7">
    <source>
        <dbReference type="RuleBase" id="RU003322"/>
    </source>
</evidence>
<dbReference type="Gene3D" id="1.20.1270.10">
    <property type="match status" value="1"/>
</dbReference>
<dbReference type="InterPro" id="IPR043129">
    <property type="entry name" value="ATPase_NBD"/>
</dbReference>
<dbReference type="InterPro" id="IPR018181">
    <property type="entry name" value="Heat_shock_70_CS"/>
</dbReference>
<evidence type="ECO:0000256" key="2">
    <source>
        <dbReference type="ARBA" id="ARBA00022553"/>
    </source>
</evidence>
<reference evidence="9 10" key="1">
    <citation type="submission" date="2019-03" db="EMBL/GenBank/DDBJ databases">
        <title>Complete genome sequence of Ferrigenium kumadai strain An22, a microaerophilic iron-oxidizing bacterium isolated from a paddy field soil.</title>
        <authorList>
            <person name="Watanabe T."/>
            <person name="Asakawa S."/>
        </authorList>
    </citation>
    <scope>NUCLEOTIDE SEQUENCE [LARGE SCALE GENOMIC DNA]</scope>
    <source>
        <strain evidence="9 10">An22</strain>
    </source>
</reference>
<evidence type="ECO:0000313" key="9">
    <source>
        <dbReference type="EMBL" id="BBI98536.1"/>
    </source>
</evidence>
<feature type="region of interest" description="Disordered" evidence="8">
    <location>
        <begin position="469"/>
        <end position="488"/>
    </location>
</feature>
<comment type="similarity">
    <text evidence="1 7">Belongs to the heat shock protein 70 family.</text>
</comment>
<dbReference type="InterPro" id="IPR029048">
    <property type="entry name" value="HSP70_C_sf"/>
</dbReference>
<proteinExistence type="inferred from homology"/>
<dbReference type="FunFam" id="2.60.34.10:FF:000014">
    <property type="entry name" value="Chaperone protein DnaK HSP70"/>
    <property type="match status" value="1"/>
</dbReference>
<dbReference type="NCBIfam" id="NF001413">
    <property type="entry name" value="PRK00290.1"/>
    <property type="match status" value="1"/>
</dbReference>
<dbReference type="PANTHER" id="PTHR19375">
    <property type="entry name" value="HEAT SHOCK PROTEIN 70KDA"/>
    <property type="match status" value="1"/>
</dbReference>
<dbReference type="AlphaFoldDB" id="A0AAN1SXS2"/>
<dbReference type="InterPro" id="IPR013126">
    <property type="entry name" value="Hsp_70_fam"/>
</dbReference>
<dbReference type="Proteomes" id="UP001319121">
    <property type="component" value="Chromosome"/>
</dbReference>
<dbReference type="CDD" id="cd10234">
    <property type="entry name" value="ASKHA_NBD_HSP70_DnaK-like"/>
    <property type="match status" value="1"/>
</dbReference>
<evidence type="ECO:0000256" key="3">
    <source>
        <dbReference type="ARBA" id="ARBA00022741"/>
    </source>
</evidence>
<dbReference type="KEGG" id="fku:FGKAn22_02290"/>
<accession>A0AAN1SXS2</accession>
<keyword evidence="6" id="KW-0143">Chaperone</keyword>
<evidence type="ECO:0000256" key="8">
    <source>
        <dbReference type="SAM" id="MobiDB-lite"/>
    </source>
</evidence>
<dbReference type="InterPro" id="IPR029047">
    <property type="entry name" value="HSP70_peptide-bd_sf"/>
</dbReference>
<keyword evidence="5" id="KW-0346">Stress response</keyword>
<dbReference type="GO" id="GO:0140662">
    <property type="term" value="F:ATP-dependent protein folding chaperone"/>
    <property type="evidence" value="ECO:0007669"/>
    <property type="project" value="InterPro"/>
</dbReference>
<feature type="compositionally biased region" description="Basic and acidic residues" evidence="8">
    <location>
        <begin position="621"/>
        <end position="631"/>
    </location>
</feature>
<keyword evidence="10" id="KW-1185">Reference proteome</keyword>
<evidence type="ECO:0000256" key="6">
    <source>
        <dbReference type="ARBA" id="ARBA00023186"/>
    </source>
</evidence>
<evidence type="ECO:0000256" key="5">
    <source>
        <dbReference type="ARBA" id="ARBA00023016"/>
    </source>
</evidence>
<organism evidence="9 10">
    <name type="scientific">Ferrigenium kumadai</name>
    <dbReference type="NCBI Taxonomy" id="1682490"/>
    <lineage>
        <taxon>Bacteria</taxon>
        <taxon>Pseudomonadati</taxon>
        <taxon>Pseudomonadota</taxon>
        <taxon>Betaproteobacteria</taxon>
        <taxon>Nitrosomonadales</taxon>
        <taxon>Gallionellaceae</taxon>
        <taxon>Ferrigenium</taxon>
    </lineage>
</organism>
<dbReference type="Gene3D" id="3.90.640.10">
    <property type="entry name" value="Actin, Chain A, domain 4"/>
    <property type="match status" value="1"/>
</dbReference>
<dbReference type="PRINTS" id="PR00301">
    <property type="entry name" value="HEATSHOCK70"/>
</dbReference>
<dbReference type="EMBL" id="AP019536">
    <property type="protein sequence ID" value="BBI98536.1"/>
    <property type="molecule type" value="Genomic_DNA"/>
</dbReference>
<dbReference type="Pfam" id="PF00012">
    <property type="entry name" value="HSP70"/>
    <property type="match status" value="2"/>
</dbReference>
<gene>
    <name evidence="9" type="primary">dnaK_1</name>
    <name evidence="9" type="ORF">FGKAn22_02290</name>
</gene>
<feature type="region of interest" description="Disordered" evidence="8">
    <location>
        <begin position="55"/>
        <end position="75"/>
    </location>
</feature>
<keyword evidence="2" id="KW-0597">Phosphoprotein</keyword>
<dbReference type="FunFam" id="3.90.640.10:FF:000003">
    <property type="entry name" value="Molecular chaperone DnaK"/>
    <property type="match status" value="1"/>
</dbReference>
<dbReference type="SUPFAM" id="SSF53067">
    <property type="entry name" value="Actin-like ATPase domain"/>
    <property type="match status" value="2"/>
</dbReference>
<evidence type="ECO:0000256" key="1">
    <source>
        <dbReference type="ARBA" id="ARBA00007381"/>
    </source>
</evidence>
<evidence type="ECO:0000256" key="4">
    <source>
        <dbReference type="ARBA" id="ARBA00022840"/>
    </source>
</evidence>
<dbReference type="PROSITE" id="PS01036">
    <property type="entry name" value="HSP70_3"/>
    <property type="match status" value="1"/>
</dbReference>
<feature type="compositionally biased region" description="Polar residues" evidence="8">
    <location>
        <begin position="469"/>
        <end position="481"/>
    </location>
</feature>
<protein>
    <submittedName>
        <fullName evidence="9">Chaperone protein DnaK</fullName>
    </submittedName>
</protein>
<dbReference type="PROSITE" id="PS00297">
    <property type="entry name" value="HSP70_1"/>
    <property type="match status" value="1"/>
</dbReference>
<feature type="region of interest" description="Disordered" evidence="8">
    <location>
        <begin position="583"/>
        <end position="631"/>
    </location>
</feature>
<sequence length="631" mass="67540">MAIIGIDLGTSNSAAAVLRGGRPVIIPSAEGISLGGKAFPSYVALTADGQMLVGEPARRQATSNPEGTASAFKRRMGKRENYRLRDKDYSPEQLSAFLLQKIKRDAEAFLGEPVEKAVVTVPAYFDDNQRAATKDACRIAGLEVVRLVNEPTAASLAYGLDRLAQELRIAVIDLGGGTLDVTIMEFGKGVFEVKATSGDTQLGGTDMNQRIYEHLAERFQMSTGVDVRNDPKAAARLMEAAENAKIELTASVTTHLSLPYLAAVNGEPRHLELDLNRTELERLVRPVVERCKGPVEQALHDAGITPKDVDRVVFVGGPTRMPVVRAFFEELFGRKAEMGVDPMECVAAGAAIQAGVLAGEVGGIVLVDVTPLTLGVETLGGIATALIARNTPIPVKRSETFTTAADMQTSVTIHVFQGERPMSGDNTSLGEFNLDGLPPAPRGIPKIEVTFDIDSNGILSVSAKDTASGKSQSISITGSTRLSEDDKKRMVEDAEKYADADKKRRDDAEKLNAADAGCYEAEKLLANFADKLTDELKKRIETALRETKEALMKKDAPLATERAEALKKVLQEAGAVLYAQTGQAPKGAPYAETRWEGPEPAPNVGASTGEPRPSGAGPRGKVVDAEYKENQ</sequence>
<keyword evidence="3 7" id="KW-0547">Nucleotide-binding</keyword>
<dbReference type="GO" id="GO:0005524">
    <property type="term" value="F:ATP binding"/>
    <property type="evidence" value="ECO:0007669"/>
    <property type="project" value="UniProtKB-KW"/>
</dbReference>
<keyword evidence="4 7" id="KW-0067">ATP-binding</keyword>
<evidence type="ECO:0000313" key="10">
    <source>
        <dbReference type="Proteomes" id="UP001319121"/>
    </source>
</evidence>
<name>A0AAN1SXS2_9PROT</name>